<sequence>MPLPTPDPDSQALTTTTTGDDIESRAGGTELDGGGGWSHFSGDWRRIDYARVSWAYAGEADGPQPLRGLFFAPGPHDRHAELEKVVDDGDGDSGRLNVDLVGFKGALDVLEPYEVSVGFYWPEAPARLSNGDHHVADAKAKAKEWDELVQDLTGGFDFSVGATPAEAISDDDSTSTSALSVHRSTSTHSSMDLTDSDRSVSSIPMPSTPRASRRSYANILVKNGSSPSRSRDSDRSPMRLNAGASIFVPSPAKPKPKQPTDADPISFPTLNPSSRAPSPSFNAAFVFPSLDVHVPPIPSVKITKDDQGFYSEVTSSQPRATPTPVVPQFLQERPRRSTSSKTRAMVDKLKSSGPQQQQQQRPQLQLSALMKPRLSISEYGGDGETPGTDNDSEGGWIGGEDGHGGASTKLSPAAAIPKTRRSRDLFLALNRRRSNSSPVKPSLIGDDNDDEMPVDEVAAPVTVAVELPSPSSTLSTSSSSSTNDNEGWIVGSASAKSTSTHTPPAVQKKPRPPKIKRQSASGITPPSNNHAHSNSYSRVAVPPPPPQPQPFFYPGPHAQPVAVPVPYAAAAYMQQMHMHLQLQQQMQQQQAQQAQQHHMRRVSAPVASSRSSRGTPAGSGDWRPGHGAFAVPAYPIPVAVPISALHHPPPLFVPHTHAS</sequence>
<name>A0A8H6S026_MYCCL</name>
<comment type="caution">
    <text evidence="2">The sequence shown here is derived from an EMBL/GenBank/DDBJ whole genome shotgun (WGS) entry which is preliminary data.</text>
</comment>
<feature type="region of interest" description="Disordered" evidence="1">
    <location>
        <begin position="166"/>
        <end position="275"/>
    </location>
</feature>
<feature type="region of interest" description="Disordered" evidence="1">
    <location>
        <begin position="310"/>
        <end position="364"/>
    </location>
</feature>
<feature type="compositionally biased region" description="Polar residues" evidence="1">
    <location>
        <begin position="178"/>
        <end position="205"/>
    </location>
</feature>
<feature type="compositionally biased region" description="Low complexity" evidence="1">
    <location>
        <begin position="584"/>
        <end position="613"/>
    </location>
</feature>
<feature type="compositionally biased region" description="Pro residues" evidence="1">
    <location>
        <begin position="541"/>
        <end position="553"/>
    </location>
</feature>
<gene>
    <name evidence="2" type="ORF">HMN09_01316500</name>
</gene>
<protein>
    <submittedName>
        <fullName evidence="2">Glycoside hydrolase family 31 protein</fullName>
    </submittedName>
</protein>
<feature type="compositionally biased region" description="Low complexity" evidence="1">
    <location>
        <begin position="354"/>
        <end position="364"/>
    </location>
</feature>
<feature type="region of interest" description="Disordered" evidence="1">
    <location>
        <begin position="1"/>
        <end position="36"/>
    </location>
</feature>
<dbReference type="AlphaFoldDB" id="A0A8H6S026"/>
<reference evidence="2" key="1">
    <citation type="submission" date="2020-05" db="EMBL/GenBank/DDBJ databases">
        <title>Mycena genomes resolve the evolution of fungal bioluminescence.</title>
        <authorList>
            <person name="Tsai I.J."/>
        </authorList>
    </citation>
    <scope>NUCLEOTIDE SEQUENCE</scope>
    <source>
        <strain evidence="2">110903Hualien_Pintung</strain>
    </source>
</reference>
<dbReference type="OrthoDB" id="2943086at2759"/>
<feature type="region of interest" description="Disordered" evidence="1">
    <location>
        <begin position="584"/>
        <end position="624"/>
    </location>
</feature>
<evidence type="ECO:0000313" key="2">
    <source>
        <dbReference type="EMBL" id="KAF7290113.1"/>
    </source>
</evidence>
<accession>A0A8H6S026</accession>
<feature type="region of interest" description="Disordered" evidence="1">
    <location>
        <begin position="376"/>
        <end position="453"/>
    </location>
</feature>
<dbReference type="EMBL" id="JACAZE010000027">
    <property type="protein sequence ID" value="KAF7290113.1"/>
    <property type="molecule type" value="Genomic_DNA"/>
</dbReference>
<feature type="compositionally biased region" description="Basic residues" evidence="1">
    <location>
        <begin position="508"/>
        <end position="517"/>
    </location>
</feature>
<keyword evidence="3" id="KW-1185">Reference proteome</keyword>
<proteinExistence type="predicted"/>
<organism evidence="2 3">
    <name type="scientific">Mycena chlorophos</name>
    <name type="common">Agaric fungus</name>
    <name type="synonym">Agaricus chlorophos</name>
    <dbReference type="NCBI Taxonomy" id="658473"/>
    <lineage>
        <taxon>Eukaryota</taxon>
        <taxon>Fungi</taxon>
        <taxon>Dikarya</taxon>
        <taxon>Basidiomycota</taxon>
        <taxon>Agaricomycotina</taxon>
        <taxon>Agaricomycetes</taxon>
        <taxon>Agaricomycetidae</taxon>
        <taxon>Agaricales</taxon>
        <taxon>Marasmiineae</taxon>
        <taxon>Mycenaceae</taxon>
        <taxon>Mycena</taxon>
    </lineage>
</organism>
<feature type="compositionally biased region" description="Polar residues" evidence="1">
    <location>
        <begin position="518"/>
        <end position="537"/>
    </location>
</feature>
<feature type="compositionally biased region" description="Low complexity" evidence="1">
    <location>
        <begin position="468"/>
        <end position="482"/>
    </location>
</feature>
<dbReference type="Proteomes" id="UP000613580">
    <property type="component" value="Unassembled WGS sequence"/>
</dbReference>
<keyword evidence="2" id="KW-0378">Hydrolase</keyword>
<dbReference type="GO" id="GO:0016787">
    <property type="term" value="F:hydrolase activity"/>
    <property type="evidence" value="ECO:0007669"/>
    <property type="project" value="UniProtKB-KW"/>
</dbReference>
<feature type="region of interest" description="Disordered" evidence="1">
    <location>
        <begin position="468"/>
        <end position="553"/>
    </location>
</feature>
<evidence type="ECO:0000313" key="3">
    <source>
        <dbReference type="Proteomes" id="UP000613580"/>
    </source>
</evidence>
<evidence type="ECO:0000256" key="1">
    <source>
        <dbReference type="SAM" id="MobiDB-lite"/>
    </source>
</evidence>